<organism evidence="1 2">
    <name type="scientific">Acidovorax delafieldii 2AN</name>
    <dbReference type="NCBI Taxonomy" id="573060"/>
    <lineage>
        <taxon>Bacteria</taxon>
        <taxon>Pseudomonadati</taxon>
        <taxon>Pseudomonadota</taxon>
        <taxon>Betaproteobacteria</taxon>
        <taxon>Burkholderiales</taxon>
        <taxon>Comamonadaceae</taxon>
        <taxon>Acidovorax</taxon>
    </lineage>
</organism>
<dbReference type="Proteomes" id="UP000003856">
    <property type="component" value="Unassembled WGS sequence"/>
</dbReference>
<reference evidence="1 2" key="1">
    <citation type="submission" date="2009-05" db="EMBL/GenBank/DDBJ databases">
        <title>The draft genome of Acidovorax delafieldii 2AN.</title>
        <authorList>
            <consortium name="US DOE Joint Genome Institute (JGI-PGF)"/>
            <person name="Lucas S."/>
            <person name="Copeland A."/>
            <person name="Lapidus A."/>
            <person name="Glavina del Rio T."/>
            <person name="Tice H."/>
            <person name="Bruce D."/>
            <person name="Goodwin L."/>
            <person name="Pitluck S."/>
            <person name="Larimer F."/>
            <person name="Land M.L."/>
            <person name="Hauser L."/>
            <person name="Shelobolina E.S."/>
            <person name="Picardal F."/>
            <person name="Roden E."/>
            <person name="Emerson D."/>
        </authorList>
    </citation>
    <scope>NUCLEOTIDE SEQUENCE [LARGE SCALE GENOMIC DNA]</scope>
    <source>
        <strain evidence="1 2">2AN</strain>
    </source>
</reference>
<gene>
    <name evidence="1" type="ORF">AcdelDRAFT_1342</name>
</gene>
<evidence type="ECO:0000313" key="2">
    <source>
        <dbReference type="Proteomes" id="UP000003856"/>
    </source>
</evidence>
<sequence>MPPNTTFCPPPAHQRPSVCLAAPAEAGQGAGTLNVDDEVHVALSDVFGRLRDSGLSIAAANSAIYYSLFRLGYLERGRP</sequence>
<proteinExistence type="predicted"/>
<accession>C5T362</accession>
<dbReference type="AlphaFoldDB" id="C5T362"/>
<name>C5T362_ACIDE</name>
<dbReference type="EMBL" id="ACQT01000027">
    <property type="protein sequence ID" value="EER61085.1"/>
    <property type="molecule type" value="Genomic_DNA"/>
</dbReference>
<comment type="caution">
    <text evidence="1">The sequence shown here is derived from an EMBL/GenBank/DDBJ whole genome shotgun (WGS) entry which is preliminary data.</text>
</comment>
<evidence type="ECO:0000313" key="1">
    <source>
        <dbReference type="EMBL" id="EER61085.1"/>
    </source>
</evidence>
<protein>
    <submittedName>
        <fullName evidence="1">Uncharacterized protein</fullName>
    </submittedName>
</protein>
<dbReference type="PATRIC" id="fig|573060.9.peg.3828"/>
<keyword evidence="2" id="KW-1185">Reference proteome</keyword>